<dbReference type="Proteomes" id="UP001410648">
    <property type="component" value="Unassembled WGS sequence"/>
</dbReference>
<accession>A0ABN1AHX9</accession>
<dbReference type="InterPro" id="IPR003848">
    <property type="entry name" value="DUF218"/>
</dbReference>
<sequence>MIKKYLLLFSTVSIGLAGCAQVENAPAEEAVETPPMEETGENAVEEETPEELFEQVQNNAPTQERLDALVDIAMHYYWHGGDLNVAEEEFFQGITLHGDYDIVEESFRQATIIDPLDTDLKRSLAAAQILQNDLPEALNTLEEIQNIDEENFEATLLHAVYSRVSGDDEAFEEGFNRLAEMDEERADDYQALMDSIEEIKDTEFNTEAPDTLPEENHTFITLGYALSDEGEMEETLIERLNVTLEAAEAYPNSHLIVTGGVPKAGNTEAELMVEWLIDNGIDEERISRDPLATDTVENALFSMDIVQNEGFEDITLITSASHMRRALVTFNEANRLLLEMADEATQREFTNIVYMDYDSEEEAYEITTEEDMSTHRDALRTSGIWQFPGRQR</sequence>
<protein>
    <submittedName>
        <fullName evidence="3">ElyC/SanA/YdcF family protein</fullName>
    </submittedName>
</protein>
<evidence type="ECO:0000259" key="2">
    <source>
        <dbReference type="Pfam" id="PF02698"/>
    </source>
</evidence>
<feature type="chain" id="PRO_5046372654" evidence="1">
    <location>
        <begin position="23"/>
        <end position="392"/>
    </location>
</feature>
<dbReference type="Gene3D" id="1.25.40.10">
    <property type="entry name" value="Tetratricopeptide repeat domain"/>
    <property type="match status" value="1"/>
</dbReference>
<dbReference type="PANTHER" id="PTHR30336">
    <property type="entry name" value="INNER MEMBRANE PROTEIN, PROBABLE PERMEASE"/>
    <property type="match status" value="1"/>
</dbReference>
<evidence type="ECO:0000256" key="1">
    <source>
        <dbReference type="SAM" id="SignalP"/>
    </source>
</evidence>
<comment type="caution">
    <text evidence="3">The sequence shown here is derived from an EMBL/GenBank/DDBJ whole genome shotgun (WGS) entry which is preliminary data.</text>
</comment>
<gene>
    <name evidence="3" type="ORF">GCM10008936_04110</name>
</gene>
<reference evidence="3 4" key="1">
    <citation type="journal article" date="2019" name="Int. J. Syst. Evol. Microbiol.">
        <title>The Global Catalogue of Microorganisms (GCM) 10K type strain sequencing project: providing services to taxonomists for standard genome sequencing and annotation.</title>
        <authorList>
            <consortium name="The Broad Institute Genomics Platform"/>
            <consortium name="The Broad Institute Genome Sequencing Center for Infectious Disease"/>
            <person name="Wu L."/>
            <person name="Ma J."/>
        </authorList>
    </citation>
    <scope>NUCLEOTIDE SEQUENCE [LARGE SCALE GENOMIC DNA]</scope>
    <source>
        <strain evidence="3 4">JCM 14232</strain>
    </source>
</reference>
<dbReference type="SUPFAM" id="SSF48452">
    <property type="entry name" value="TPR-like"/>
    <property type="match status" value="1"/>
</dbReference>
<dbReference type="RefSeq" id="WP_346023923.1">
    <property type="nucleotide sequence ID" value="NZ_BAAADA010000034.1"/>
</dbReference>
<dbReference type="InterPro" id="IPR014729">
    <property type="entry name" value="Rossmann-like_a/b/a_fold"/>
</dbReference>
<dbReference type="InterPro" id="IPR051599">
    <property type="entry name" value="Cell_Envelope_Assoc"/>
</dbReference>
<dbReference type="Pfam" id="PF02698">
    <property type="entry name" value="DUF218"/>
    <property type="match status" value="1"/>
</dbReference>
<dbReference type="InterPro" id="IPR011990">
    <property type="entry name" value="TPR-like_helical_dom_sf"/>
</dbReference>
<proteinExistence type="predicted"/>
<dbReference type="PANTHER" id="PTHR30336:SF4">
    <property type="entry name" value="ENVELOPE BIOGENESIS FACTOR ELYC"/>
    <property type="match status" value="1"/>
</dbReference>
<name>A0ABN1AHX9_9LACT</name>
<evidence type="ECO:0000313" key="3">
    <source>
        <dbReference type="EMBL" id="GAA0476972.1"/>
    </source>
</evidence>
<dbReference type="PROSITE" id="PS51257">
    <property type="entry name" value="PROKAR_LIPOPROTEIN"/>
    <property type="match status" value="1"/>
</dbReference>
<feature type="domain" description="DUF218" evidence="2">
    <location>
        <begin position="226"/>
        <end position="334"/>
    </location>
</feature>
<dbReference type="Gene3D" id="3.40.50.620">
    <property type="entry name" value="HUPs"/>
    <property type="match status" value="1"/>
</dbReference>
<organism evidence="3 4">
    <name type="scientific">Alkalibacterium indicireducens</name>
    <dbReference type="NCBI Taxonomy" id="398758"/>
    <lineage>
        <taxon>Bacteria</taxon>
        <taxon>Bacillati</taxon>
        <taxon>Bacillota</taxon>
        <taxon>Bacilli</taxon>
        <taxon>Lactobacillales</taxon>
        <taxon>Carnobacteriaceae</taxon>
        <taxon>Alkalibacterium</taxon>
    </lineage>
</organism>
<dbReference type="EMBL" id="BAAADA010000034">
    <property type="protein sequence ID" value="GAA0476972.1"/>
    <property type="molecule type" value="Genomic_DNA"/>
</dbReference>
<feature type="signal peptide" evidence="1">
    <location>
        <begin position="1"/>
        <end position="22"/>
    </location>
</feature>
<dbReference type="CDD" id="cd06259">
    <property type="entry name" value="YdcF-like"/>
    <property type="match status" value="1"/>
</dbReference>
<keyword evidence="4" id="KW-1185">Reference proteome</keyword>
<evidence type="ECO:0000313" key="4">
    <source>
        <dbReference type="Proteomes" id="UP001410648"/>
    </source>
</evidence>
<keyword evidence="1" id="KW-0732">Signal</keyword>